<feature type="compositionally biased region" description="Acidic residues" evidence="1">
    <location>
        <begin position="209"/>
        <end position="221"/>
    </location>
</feature>
<comment type="caution">
    <text evidence="2">The sequence shown here is derived from an EMBL/GenBank/DDBJ whole genome shotgun (WGS) entry which is preliminary data.</text>
</comment>
<name>A0AAV6TTX7_9ARAC</name>
<organism evidence="2 3">
    <name type="scientific">Oedothorax gibbosus</name>
    <dbReference type="NCBI Taxonomy" id="931172"/>
    <lineage>
        <taxon>Eukaryota</taxon>
        <taxon>Metazoa</taxon>
        <taxon>Ecdysozoa</taxon>
        <taxon>Arthropoda</taxon>
        <taxon>Chelicerata</taxon>
        <taxon>Arachnida</taxon>
        <taxon>Araneae</taxon>
        <taxon>Araneomorphae</taxon>
        <taxon>Entelegynae</taxon>
        <taxon>Araneoidea</taxon>
        <taxon>Linyphiidae</taxon>
        <taxon>Erigoninae</taxon>
        <taxon>Oedothorax</taxon>
    </lineage>
</organism>
<evidence type="ECO:0000256" key="1">
    <source>
        <dbReference type="SAM" id="MobiDB-lite"/>
    </source>
</evidence>
<feature type="region of interest" description="Disordered" evidence="1">
    <location>
        <begin position="200"/>
        <end position="229"/>
    </location>
</feature>
<dbReference type="Proteomes" id="UP000827092">
    <property type="component" value="Unassembled WGS sequence"/>
</dbReference>
<dbReference type="AlphaFoldDB" id="A0AAV6TTX7"/>
<reference evidence="2 3" key="1">
    <citation type="journal article" date="2022" name="Nat. Ecol. Evol.">
        <title>A masculinizing supergene underlies an exaggerated male reproductive morph in a spider.</title>
        <authorList>
            <person name="Hendrickx F."/>
            <person name="De Corte Z."/>
            <person name="Sonet G."/>
            <person name="Van Belleghem S.M."/>
            <person name="Kostlbacher S."/>
            <person name="Vangestel C."/>
        </authorList>
    </citation>
    <scope>NUCLEOTIDE SEQUENCE [LARGE SCALE GENOMIC DNA]</scope>
    <source>
        <strain evidence="2">W744_W776</strain>
    </source>
</reference>
<proteinExistence type="predicted"/>
<gene>
    <name evidence="2" type="ORF">JTE90_020616</name>
</gene>
<keyword evidence="3" id="KW-1185">Reference proteome</keyword>
<evidence type="ECO:0000313" key="2">
    <source>
        <dbReference type="EMBL" id="KAG8174886.1"/>
    </source>
</evidence>
<dbReference type="EMBL" id="JAFNEN010001118">
    <property type="protein sequence ID" value="KAG8174886.1"/>
    <property type="molecule type" value="Genomic_DNA"/>
</dbReference>
<evidence type="ECO:0000313" key="3">
    <source>
        <dbReference type="Proteomes" id="UP000827092"/>
    </source>
</evidence>
<protein>
    <submittedName>
        <fullName evidence="2">Uncharacterized protein</fullName>
    </submittedName>
</protein>
<accession>A0AAV6TTX7</accession>
<sequence length="316" mass="36602">MDDMTGRQCVVPLYYHQDTCQPFDGDWIEFARGETLCIPMRRDQFADFSGAFFKERSYPASSLQVSGQWKTGAGGGKASFSVPLWGPKEPHLRYVLNAKEWMIDLYRNDAFQMCNDMLNWTEPYRFDLVRSNYVRLRFLRPVDLTESRHWSLFTELKRDAFKKLVDRIMNEMDWTPTQAYFCMIGSSCWGCQGVSATPHLEEKTRRTEGEEENTTEGEEGTPTERSKTIKESGGRSAVWIVGHFPKSSIVPFVRVRVVDRVDFFHRSPIVQVIRSFVEIQHMFPVLEWSTLSHESYPILLVEAHSFPIGIGIEIDL</sequence>